<dbReference type="Pfam" id="PF13966">
    <property type="entry name" value="zf-RVT"/>
    <property type="match status" value="1"/>
</dbReference>
<dbReference type="EMBL" id="CM000883">
    <property type="protein sequence ID" value="KQJ87082.2"/>
    <property type="molecule type" value="Genomic_DNA"/>
</dbReference>
<dbReference type="InterPro" id="IPR026960">
    <property type="entry name" value="RVT-Znf"/>
</dbReference>
<evidence type="ECO:0000313" key="5">
    <source>
        <dbReference type="Proteomes" id="UP000008810"/>
    </source>
</evidence>
<dbReference type="EnsemblPlants" id="KQJ87082">
    <property type="protein sequence ID" value="KQJ87082"/>
    <property type="gene ID" value="BRADI_4g09250v3"/>
</dbReference>
<gene>
    <name evidence="3" type="ORF">BRADI_4g09250v3</name>
</gene>
<name>A0A0Q3H146_BRADI</name>
<dbReference type="OrthoDB" id="694564at2759"/>
<dbReference type="AlphaFoldDB" id="A0A0Q3H146"/>
<feature type="compositionally biased region" description="Basic and acidic residues" evidence="1">
    <location>
        <begin position="381"/>
        <end position="397"/>
    </location>
</feature>
<keyword evidence="5" id="KW-1185">Reference proteome</keyword>
<accession>A0A0Q3H146</accession>
<dbReference type="Gramene" id="KQJ87082">
    <property type="protein sequence ID" value="KQJ87082"/>
    <property type="gene ID" value="BRADI_4g09250v3"/>
</dbReference>
<reference evidence="3 4" key="1">
    <citation type="journal article" date="2010" name="Nature">
        <title>Genome sequencing and analysis of the model grass Brachypodium distachyon.</title>
        <authorList>
            <consortium name="International Brachypodium Initiative"/>
        </authorList>
    </citation>
    <scope>NUCLEOTIDE SEQUENCE [LARGE SCALE GENOMIC DNA]</scope>
    <source>
        <strain evidence="3 4">Bd21</strain>
    </source>
</reference>
<reference evidence="3" key="2">
    <citation type="submission" date="2017-06" db="EMBL/GenBank/DDBJ databases">
        <title>WGS assembly of Brachypodium distachyon.</title>
        <authorList>
            <consortium name="The International Brachypodium Initiative"/>
            <person name="Lucas S."/>
            <person name="Harmon-Smith M."/>
            <person name="Lail K."/>
            <person name="Tice H."/>
            <person name="Grimwood J."/>
            <person name="Bruce D."/>
            <person name="Barry K."/>
            <person name="Shu S."/>
            <person name="Lindquist E."/>
            <person name="Wang M."/>
            <person name="Pitluck S."/>
            <person name="Vogel J.P."/>
            <person name="Garvin D.F."/>
            <person name="Mockler T.C."/>
            <person name="Schmutz J."/>
            <person name="Rokhsar D."/>
            <person name="Bevan M.W."/>
        </authorList>
    </citation>
    <scope>NUCLEOTIDE SEQUENCE</scope>
    <source>
        <strain evidence="3">Bd21</strain>
    </source>
</reference>
<evidence type="ECO:0000313" key="4">
    <source>
        <dbReference type="EnsemblPlants" id="KQJ87082"/>
    </source>
</evidence>
<dbReference type="Proteomes" id="UP000008810">
    <property type="component" value="Chromosome 4"/>
</dbReference>
<protein>
    <recommendedName>
        <fullName evidence="2">Reverse transcriptase zinc-binding domain-containing protein</fullName>
    </recommendedName>
</protein>
<feature type="domain" description="Reverse transcriptase zinc-binding" evidence="2">
    <location>
        <begin position="231"/>
        <end position="301"/>
    </location>
</feature>
<dbReference type="FunCoup" id="A0A0Q3H146">
    <property type="interactions" value="1"/>
</dbReference>
<feature type="region of interest" description="Disordered" evidence="1">
    <location>
        <begin position="381"/>
        <end position="409"/>
    </location>
</feature>
<dbReference type="PANTHER" id="PTHR34146">
    <property type="entry name" value="POLYNUCLEOTIDYL TRANSFERASE, RIBONUCLEASE H-LIKE SUPERFAMILY PROTEIN-RELATED"/>
    <property type="match status" value="1"/>
</dbReference>
<evidence type="ECO:0000313" key="3">
    <source>
        <dbReference type="EMBL" id="KQJ87082.2"/>
    </source>
</evidence>
<proteinExistence type="predicted"/>
<reference evidence="4" key="3">
    <citation type="submission" date="2018-08" db="UniProtKB">
        <authorList>
            <consortium name="EnsemblPlants"/>
        </authorList>
    </citation>
    <scope>IDENTIFICATION</scope>
    <source>
        <strain evidence="4">cv. Bd21</strain>
    </source>
</reference>
<evidence type="ECO:0000256" key="1">
    <source>
        <dbReference type="SAM" id="MobiDB-lite"/>
    </source>
</evidence>
<evidence type="ECO:0000259" key="2">
    <source>
        <dbReference type="Pfam" id="PF13966"/>
    </source>
</evidence>
<organism evidence="3">
    <name type="scientific">Brachypodium distachyon</name>
    <name type="common">Purple false brome</name>
    <name type="synonym">Trachynia distachya</name>
    <dbReference type="NCBI Taxonomy" id="15368"/>
    <lineage>
        <taxon>Eukaryota</taxon>
        <taxon>Viridiplantae</taxon>
        <taxon>Streptophyta</taxon>
        <taxon>Embryophyta</taxon>
        <taxon>Tracheophyta</taxon>
        <taxon>Spermatophyta</taxon>
        <taxon>Magnoliopsida</taxon>
        <taxon>Liliopsida</taxon>
        <taxon>Poales</taxon>
        <taxon>Poaceae</taxon>
        <taxon>BOP clade</taxon>
        <taxon>Pooideae</taxon>
        <taxon>Stipodae</taxon>
        <taxon>Brachypodieae</taxon>
        <taxon>Brachypodium</taxon>
    </lineage>
</organism>
<dbReference type="PANTHER" id="PTHR34146:SF3">
    <property type="entry name" value="POLYNUCLEOTIDYL TRANSFERASE, RIBONUCLEASE H-LIKE SUPERFAMILY PROTEIN"/>
    <property type="match status" value="1"/>
</dbReference>
<sequence>MLAKMNAVIRDFWWTGVQEENQKKPLYLKAWAEICKSKKEGGLGIRNLEAVNKAILVNSAWKIVITNYSTTARILKSKYFPYTSFWKAPTNIPKSAFWSSILKVRESLINAVTLQISKGNTCIWSSPWCPFWNNIHDSLFIQNSGFLYPATIKDLWIPNTKVWNMQLLVTLFGQQKANIVSQIPINASDNEDILIWKHTPSGICTSKSAYQIFSPGFYGLNAGPHQILSEKSRHIIHAIWLNKDMPPRVQVFGWRLMRQAISSGCRAAARSFHIDKKCCRCGADENDFHLFFSCHFVHAVWFASPLGLRMEGLIAQGVHEIEDALHIIMMTYKTEHSIPLVFNILWSIWKARNDLLFNKINSSPMQILYAAKALTYAGQENHKERGDGHAQSRHNTEPSHSNFTISSPIDSSGISSGPTFFTNDSWKNTSTNVSPISFQLHKRHMAEGPNIFTDAAWKLPASNVSPNVSFLAGTKSKAGIGVFMHRIGEQKYSVFVEASPFAGSALEAEAQALELATQIGTAMGVHQPNFLTDSNVLAEAVTKRDPIKHPGHWSIRPNLH</sequence>
<dbReference type="InParanoid" id="A0A0Q3H146"/>